<evidence type="ECO:0000313" key="1">
    <source>
        <dbReference type="EMBL" id="QQV90907.1"/>
    </source>
</evidence>
<dbReference type="Proteomes" id="UP000693667">
    <property type="component" value="Segment"/>
</dbReference>
<gene>
    <name evidence="1" type="ORF">Freya1_36</name>
</gene>
<name>A0A8E4ZD69_9CAUD</name>
<organism evidence="1 2">
    <name type="scientific">Polaribacter phage Freya_1</name>
    <dbReference type="NCBI Taxonomy" id="2745662"/>
    <lineage>
        <taxon>Viruses</taxon>
        <taxon>Duplodnaviria</taxon>
        <taxon>Heunggongvirae</taxon>
        <taxon>Uroviricota</taxon>
        <taxon>Caudoviricetes</taxon>
        <taxon>Forsetiviridae</taxon>
        <taxon>Freyavirus</taxon>
        <taxon>Freyavirus freya</taxon>
    </lineage>
</organism>
<accession>A0A8E4ZD69</accession>
<evidence type="ECO:0000313" key="2">
    <source>
        <dbReference type="Proteomes" id="UP000693667"/>
    </source>
</evidence>
<dbReference type="EMBL" id="MT732463">
    <property type="protein sequence ID" value="QQV90907.1"/>
    <property type="molecule type" value="Genomic_DNA"/>
</dbReference>
<sequence>MAATKKEKVLSCFGFVNAKSAAKMCKTSASYVRNVWSNYNFQFRNVANIYRKKDFYC</sequence>
<keyword evidence="2" id="KW-1185">Reference proteome</keyword>
<reference evidence="1" key="1">
    <citation type="submission" date="2020-07" db="EMBL/GenBank/DDBJ databases">
        <title>Highly diverse flavobacterial phages as mortality factor during North Sea spring blooms.</title>
        <authorList>
            <person name="Bartlau N."/>
            <person name="Wichels A."/>
            <person name="Krohne G."/>
            <person name="Adriaenssens E.M."/>
            <person name="Heins A."/>
            <person name="Fuchs B.M."/>
            <person name="Amann R."/>
            <person name="Moraru C."/>
        </authorList>
    </citation>
    <scope>NUCLEOTIDE SEQUENCE</scope>
</reference>
<proteinExistence type="predicted"/>
<protein>
    <submittedName>
        <fullName evidence="1">Uncharacterized protein</fullName>
    </submittedName>
</protein>